<feature type="domain" description="Rhodanese" evidence="7">
    <location>
        <begin position="18"/>
        <end position="135"/>
    </location>
</feature>
<dbReference type="GO" id="GO:0016784">
    <property type="term" value="F:3-mercaptopyruvate sulfurtransferase activity"/>
    <property type="evidence" value="ECO:0007669"/>
    <property type="project" value="UniProtKB-EC"/>
</dbReference>
<dbReference type="PATRIC" id="fig|552518.3.peg.1505"/>
<dbReference type="Gene3D" id="3.40.250.10">
    <property type="entry name" value="Rhodanese-like domain"/>
    <property type="match status" value="2"/>
</dbReference>
<dbReference type="FunFam" id="3.40.250.10:FF:000001">
    <property type="entry name" value="Sulfurtransferase"/>
    <property type="match status" value="1"/>
</dbReference>
<keyword evidence="8" id="KW-0670">Pyruvate</keyword>
<dbReference type="AlphaFoldDB" id="A0A0F3IVI5"/>
<evidence type="ECO:0000259" key="7">
    <source>
        <dbReference type="PROSITE" id="PS50206"/>
    </source>
</evidence>
<keyword evidence="9" id="KW-1185">Reference proteome</keyword>
<dbReference type="RefSeq" id="WP_045775780.1">
    <property type="nucleotide sequence ID" value="NZ_LAJY01000249.1"/>
</dbReference>
<dbReference type="PANTHER" id="PTHR11364:SF27">
    <property type="entry name" value="SULFURTRANSFERASE"/>
    <property type="match status" value="1"/>
</dbReference>
<dbReference type="PANTHER" id="PTHR11364">
    <property type="entry name" value="THIOSULFATE SULFERTANSFERASE"/>
    <property type="match status" value="1"/>
</dbReference>
<keyword evidence="2" id="KW-0963">Cytoplasm</keyword>
<dbReference type="CDD" id="cd01449">
    <property type="entry name" value="TST_Repeat_2"/>
    <property type="match status" value="1"/>
</dbReference>
<evidence type="ECO:0000256" key="5">
    <source>
        <dbReference type="ARBA" id="ARBA00051793"/>
    </source>
</evidence>
<dbReference type="PROSITE" id="PS00380">
    <property type="entry name" value="RHODANESE_1"/>
    <property type="match status" value="1"/>
</dbReference>
<evidence type="ECO:0000313" key="8">
    <source>
        <dbReference type="EMBL" id="KJV09604.1"/>
    </source>
</evidence>
<reference evidence="8 9" key="1">
    <citation type="submission" date="2015-03" db="EMBL/GenBank/DDBJ databases">
        <title>Draft genome sequence of Elstera litoralis.</title>
        <authorList>
            <person name="Rahalkar M.C."/>
            <person name="Dhakephalkar P.K."/>
            <person name="Pore S.D."/>
            <person name="Arora P."/>
            <person name="Kapse N.G."/>
            <person name="Pandit P.S."/>
        </authorList>
    </citation>
    <scope>NUCLEOTIDE SEQUENCE [LARGE SCALE GENOMIC DNA]</scope>
    <source>
        <strain evidence="8 9">Dia-1</strain>
    </source>
</reference>
<dbReference type="FunFam" id="3.40.250.10:FF:000015">
    <property type="entry name" value="Sulfurtransferase"/>
    <property type="match status" value="1"/>
</dbReference>
<dbReference type="Pfam" id="PF00581">
    <property type="entry name" value="Rhodanese"/>
    <property type="match status" value="2"/>
</dbReference>
<accession>A0A0F3IVI5</accession>
<dbReference type="GO" id="GO:0004792">
    <property type="term" value="F:thiosulfate-cyanide sulfurtransferase activity"/>
    <property type="evidence" value="ECO:0007669"/>
    <property type="project" value="InterPro"/>
</dbReference>
<keyword evidence="4" id="KW-0677">Repeat</keyword>
<evidence type="ECO:0000256" key="2">
    <source>
        <dbReference type="ARBA" id="ARBA00022490"/>
    </source>
</evidence>
<dbReference type="InterPro" id="IPR045078">
    <property type="entry name" value="TST/MPST-like"/>
</dbReference>
<dbReference type="CDD" id="cd01448">
    <property type="entry name" value="TST_Repeat_1"/>
    <property type="match status" value="1"/>
</dbReference>
<keyword evidence="3 6" id="KW-0808">Transferase</keyword>
<evidence type="ECO:0000313" key="9">
    <source>
        <dbReference type="Proteomes" id="UP000033774"/>
    </source>
</evidence>
<gene>
    <name evidence="8" type="primary">sseA</name>
    <name evidence="8" type="ORF">VZ95_10415</name>
</gene>
<name>A0A0F3IVI5_9PROT</name>
<dbReference type="PROSITE" id="PS50206">
    <property type="entry name" value="RHODANESE_3"/>
    <property type="match status" value="2"/>
</dbReference>
<dbReference type="NCBIfam" id="NF008557">
    <property type="entry name" value="PRK11493.1"/>
    <property type="match status" value="1"/>
</dbReference>
<organism evidence="8 9">
    <name type="scientific">Elstera litoralis</name>
    <dbReference type="NCBI Taxonomy" id="552518"/>
    <lineage>
        <taxon>Bacteria</taxon>
        <taxon>Pseudomonadati</taxon>
        <taxon>Pseudomonadota</taxon>
        <taxon>Alphaproteobacteria</taxon>
        <taxon>Rhodospirillales</taxon>
        <taxon>Rhodospirillaceae</taxon>
        <taxon>Elstera</taxon>
    </lineage>
</organism>
<dbReference type="InterPro" id="IPR001307">
    <property type="entry name" value="Thiosulphate_STrfase_CS"/>
</dbReference>
<evidence type="ECO:0000256" key="4">
    <source>
        <dbReference type="ARBA" id="ARBA00022737"/>
    </source>
</evidence>
<protein>
    <recommendedName>
        <fullName evidence="6">Sulfurtransferase</fullName>
    </recommendedName>
</protein>
<dbReference type="GO" id="GO:0005737">
    <property type="term" value="C:cytoplasm"/>
    <property type="evidence" value="ECO:0007669"/>
    <property type="project" value="UniProtKB-SubCell"/>
</dbReference>
<dbReference type="SMART" id="SM00450">
    <property type="entry name" value="RHOD"/>
    <property type="match status" value="2"/>
</dbReference>
<evidence type="ECO:0000256" key="1">
    <source>
        <dbReference type="ARBA" id="ARBA00004496"/>
    </source>
</evidence>
<comment type="subcellular location">
    <subcellularLocation>
        <location evidence="1">Cytoplasm</location>
    </subcellularLocation>
</comment>
<sequence length="287" mass="31083">MSTRTAFVSTDWLAERLSDPHLRVLDATYFLPGVPRNAETEFLERHIPGAQFFDIDAYKDLESDLPHMLPDPDSFAEDMSTLGIGNDCTIVCYDSHGLMSAARPWWMFRTFGHDKVFVLNGGLKQWLAEGRPTESGPAAPRQGRFHPRFRPELVSDRDAVLTALDTPAVQIIDARGPGRFMGTEPEPRAGLSGGHIPGARNVPFGALLDPATGLILPKSEIEARFTGAGVDLKRPIITSCGSGVSACVLAIGLYELGRTDVSVYDGSWSEWGSYPGLPIATGEAAAL</sequence>
<comment type="catalytic activity">
    <reaction evidence="5">
        <text>2-oxo-3-sulfanylpropanoate + [thioredoxin]-dithiol = [thioredoxin]-disulfide + hydrogen sulfide + pyruvate + H(+)</text>
        <dbReference type="Rhea" id="RHEA:21740"/>
        <dbReference type="Rhea" id="RHEA-COMP:10698"/>
        <dbReference type="Rhea" id="RHEA-COMP:10700"/>
        <dbReference type="ChEBI" id="CHEBI:15361"/>
        <dbReference type="ChEBI" id="CHEBI:15378"/>
        <dbReference type="ChEBI" id="CHEBI:29919"/>
        <dbReference type="ChEBI" id="CHEBI:29950"/>
        <dbReference type="ChEBI" id="CHEBI:50058"/>
        <dbReference type="ChEBI" id="CHEBI:57678"/>
        <dbReference type="EC" id="2.8.1.2"/>
    </reaction>
    <physiologicalReaction direction="left-to-right" evidence="5">
        <dbReference type="Rhea" id="RHEA:21741"/>
    </physiologicalReaction>
</comment>
<dbReference type="InterPro" id="IPR001763">
    <property type="entry name" value="Rhodanese-like_dom"/>
</dbReference>
<evidence type="ECO:0000256" key="6">
    <source>
        <dbReference type="RuleBase" id="RU000507"/>
    </source>
</evidence>
<comment type="caution">
    <text evidence="8">The sequence shown here is derived from an EMBL/GenBank/DDBJ whole genome shotgun (WGS) entry which is preliminary data.</text>
</comment>
<dbReference type="EMBL" id="LAJY01000249">
    <property type="protein sequence ID" value="KJV09604.1"/>
    <property type="molecule type" value="Genomic_DNA"/>
</dbReference>
<proteinExistence type="predicted"/>
<dbReference type="InterPro" id="IPR036873">
    <property type="entry name" value="Rhodanese-like_dom_sf"/>
</dbReference>
<dbReference type="Proteomes" id="UP000033774">
    <property type="component" value="Unassembled WGS sequence"/>
</dbReference>
<dbReference type="OrthoDB" id="9781034at2"/>
<dbReference type="PROSITE" id="PS00683">
    <property type="entry name" value="RHODANESE_2"/>
    <property type="match status" value="1"/>
</dbReference>
<dbReference type="SUPFAM" id="SSF52821">
    <property type="entry name" value="Rhodanese/Cell cycle control phosphatase"/>
    <property type="match status" value="2"/>
</dbReference>
<feature type="domain" description="Rhodanese" evidence="7">
    <location>
        <begin position="165"/>
        <end position="280"/>
    </location>
</feature>
<evidence type="ECO:0000256" key="3">
    <source>
        <dbReference type="ARBA" id="ARBA00022679"/>
    </source>
</evidence>